<dbReference type="PANTHER" id="PTHR30319">
    <property type="entry name" value="PHENYLACETIC ACID REGULATOR-RELATED TRANSCRIPTIONAL REPRESSOR"/>
    <property type="match status" value="1"/>
</dbReference>
<evidence type="ECO:0000313" key="3">
    <source>
        <dbReference type="EMBL" id="PIU75312.1"/>
    </source>
</evidence>
<evidence type="ECO:0000313" key="4">
    <source>
        <dbReference type="Proteomes" id="UP000228775"/>
    </source>
</evidence>
<dbReference type="InterPro" id="IPR036388">
    <property type="entry name" value="WH-like_DNA-bd_sf"/>
</dbReference>
<keyword evidence="1" id="KW-0472">Membrane</keyword>
<dbReference type="Pfam" id="PF20803">
    <property type="entry name" value="PaaX_M"/>
    <property type="match status" value="1"/>
</dbReference>
<dbReference type="GO" id="GO:0006351">
    <property type="term" value="P:DNA-templated transcription"/>
    <property type="evidence" value="ECO:0007669"/>
    <property type="project" value="TreeGrafter"/>
</dbReference>
<dbReference type="Gene3D" id="3.30.70.2650">
    <property type="match status" value="1"/>
</dbReference>
<reference evidence="4" key="1">
    <citation type="submission" date="2017-09" db="EMBL/GenBank/DDBJ databases">
        <title>Depth-based differentiation of microbial function through sediment-hosted aquifers and enrichment of novel symbionts in the deep terrestrial subsurface.</title>
        <authorList>
            <person name="Probst A.J."/>
            <person name="Ladd B."/>
            <person name="Jarett J.K."/>
            <person name="Geller-Mcgrath D.E."/>
            <person name="Sieber C.M.K."/>
            <person name="Emerson J.B."/>
            <person name="Anantharaman K."/>
            <person name="Thomas B.C."/>
            <person name="Malmstrom R."/>
            <person name="Stieglmeier M."/>
            <person name="Klingl A."/>
            <person name="Woyke T."/>
            <person name="Ryan C.M."/>
            <person name="Banfield J.F."/>
        </authorList>
    </citation>
    <scope>NUCLEOTIDE SEQUENCE [LARGE SCALE GENOMIC DNA]</scope>
</reference>
<dbReference type="EMBL" id="PEVY01000030">
    <property type="protein sequence ID" value="PIU75312.1"/>
    <property type="molecule type" value="Genomic_DNA"/>
</dbReference>
<dbReference type="InterPro" id="IPR048846">
    <property type="entry name" value="PaaX-like_central"/>
</dbReference>
<feature type="transmembrane region" description="Helical" evidence="1">
    <location>
        <begin position="6"/>
        <end position="24"/>
    </location>
</feature>
<accession>A0A2M7AXG4</accession>
<organism evidence="3 4">
    <name type="scientific">Candidatus Portnoybacteria bacterium CG06_land_8_20_14_3_00_39_12</name>
    <dbReference type="NCBI Taxonomy" id="1974809"/>
    <lineage>
        <taxon>Bacteria</taxon>
        <taxon>Candidatus Portnoyibacteriota</taxon>
    </lineage>
</organism>
<gene>
    <name evidence="3" type="ORF">COS76_01445</name>
</gene>
<keyword evidence="1" id="KW-0812">Transmembrane</keyword>
<keyword evidence="1" id="KW-1133">Transmembrane helix</keyword>
<dbReference type="Gene3D" id="1.10.10.10">
    <property type="entry name" value="Winged helix-like DNA-binding domain superfamily/Winged helix DNA-binding domain"/>
    <property type="match status" value="1"/>
</dbReference>
<comment type="caution">
    <text evidence="3">The sequence shown here is derived from an EMBL/GenBank/DDBJ whole genome shotgun (WGS) entry which is preliminary data.</text>
</comment>
<dbReference type="SUPFAM" id="SSF143430">
    <property type="entry name" value="TTP0101/SSO1404-like"/>
    <property type="match status" value="1"/>
</dbReference>
<name>A0A2M7AXG4_9BACT</name>
<protein>
    <recommendedName>
        <fullName evidence="2">Transcriptional repressor PaaX-like central Cas2-like domain-containing protein</fullName>
    </recommendedName>
</protein>
<dbReference type="PANTHER" id="PTHR30319:SF1">
    <property type="entry name" value="TRANSCRIPTIONAL REPRESSOR PAAX"/>
    <property type="match status" value="1"/>
</dbReference>
<dbReference type="Proteomes" id="UP000228775">
    <property type="component" value="Unassembled WGS sequence"/>
</dbReference>
<dbReference type="AlphaFoldDB" id="A0A2M7AXG4"/>
<proteinExistence type="predicted"/>
<sequence length="176" mass="21505">MPILFFVGAFYIAAGSPYFILRLMREFQRKRYCRKSENKERFANTFYYLKRQGYIKIEKKNRQIYISLTEEGKKKAKKYQIDDLEIKTPPQWDKKWRLIIFDIPNNQGIKREAFRGKLKELGFFPLQKSVWAYPYECDKEIKMLRDFFGLNPKQLRIITTDNLEEDRFLRQKFRVT</sequence>
<feature type="domain" description="Transcriptional repressor PaaX-like central Cas2-like" evidence="2">
    <location>
        <begin position="90"/>
        <end position="161"/>
    </location>
</feature>
<evidence type="ECO:0000256" key="1">
    <source>
        <dbReference type="SAM" id="Phobius"/>
    </source>
</evidence>
<evidence type="ECO:0000259" key="2">
    <source>
        <dbReference type="Pfam" id="PF20803"/>
    </source>
</evidence>